<comment type="subcellular location">
    <subcellularLocation>
        <location evidence="1">Membrane</location>
        <topology evidence="1">Multi-pass membrane protein</topology>
    </subcellularLocation>
</comment>
<dbReference type="AlphaFoldDB" id="A0A8H2ZXZ3"/>
<reference evidence="9" key="1">
    <citation type="submission" date="2021-01" db="EMBL/GenBank/DDBJ databases">
        <authorList>
            <person name="Kaushik A."/>
        </authorList>
    </citation>
    <scope>NUCLEOTIDE SEQUENCE</scope>
    <source>
        <strain evidence="9">AG1-1C</strain>
    </source>
</reference>
<organism evidence="9 10">
    <name type="scientific">Rhizoctonia solani</name>
    <dbReference type="NCBI Taxonomy" id="456999"/>
    <lineage>
        <taxon>Eukaryota</taxon>
        <taxon>Fungi</taxon>
        <taxon>Dikarya</taxon>
        <taxon>Basidiomycota</taxon>
        <taxon>Agaricomycotina</taxon>
        <taxon>Agaricomycetes</taxon>
        <taxon>Cantharellales</taxon>
        <taxon>Ceratobasidiaceae</taxon>
        <taxon>Rhizoctonia</taxon>
    </lineage>
</organism>
<protein>
    <recommendedName>
        <fullName evidence="8">Major facilitator superfamily (MFS) profile domain-containing protein</fullName>
    </recommendedName>
</protein>
<feature type="transmembrane region" description="Helical" evidence="7">
    <location>
        <begin position="139"/>
        <end position="161"/>
    </location>
</feature>
<dbReference type="PROSITE" id="PS50850">
    <property type="entry name" value="MFS"/>
    <property type="match status" value="1"/>
</dbReference>
<evidence type="ECO:0000313" key="9">
    <source>
        <dbReference type="EMBL" id="CAE6351377.1"/>
    </source>
</evidence>
<evidence type="ECO:0000256" key="5">
    <source>
        <dbReference type="ARBA" id="ARBA00023136"/>
    </source>
</evidence>
<dbReference type="InterPro" id="IPR036259">
    <property type="entry name" value="MFS_trans_sf"/>
</dbReference>
<feature type="compositionally biased region" description="Basic and acidic residues" evidence="6">
    <location>
        <begin position="1"/>
        <end position="15"/>
    </location>
</feature>
<dbReference type="Proteomes" id="UP000663846">
    <property type="component" value="Unassembled WGS sequence"/>
</dbReference>
<feature type="transmembrane region" description="Helical" evidence="7">
    <location>
        <begin position="41"/>
        <end position="59"/>
    </location>
</feature>
<keyword evidence="3 7" id="KW-0812">Transmembrane</keyword>
<evidence type="ECO:0000256" key="6">
    <source>
        <dbReference type="SAM" id="MobiDB-lite"/>
    </source>
</evidence>
<comment type="caution">
    <text evidence="9">The sequence shown here is derived from an EMBL/GenBank/DDBJ whole genome shotgun (WGS) entry which is preliminary data.</text>
</comment>
<feature type="transmembrane region" description="Helical" evidence="7">
    <location>
        <begin position="82"/>
        <end position="102"/>
    </location>
</feature>
<feature type="transmembrane region" description="Helical" evidence="7">
    <location>
        <begin position="206"/>
        <end position="232"/>
    </location>
</feature>
<feature type="region of interest" description="Disordered" evidence="6">
    <location>
        <begin position="1"/>
        <end position="23"/>
    </location>
</feature>
<feature type="transmembrane region" description="Helical" evidence="7">
    <location>
        <begin position="437"/>
        <end position="460"/>
    </location>
</feature>
<evidence type="ECO:0000259" key="8">
    <source>
        <dbReference type="PROSITE" id="PS50850"/>
    </source>
</evidence>
<dbReference type="GO" id="GO:0016020">
    <property type="term" value="C:membrane"/>
    <property type="evidence" value="ECO:0007669"/>
    <property type="project" value="UniProtKB-SubCell"/>
</dbReference>
<evidence type="ECO:0000256" key="3">
    <source>
        <dbReference type="ARBA" id="ARBA00022692"/>
    </source>
</evidence>
<keyword evidence="2" id="KW-0813">Transport</keyword>
<dbReference type="PANTHER" id="PTHR43791:SF49">
    <property type="entry name" value="TRANSPORTER, PUTATIVE (AFU_ORTHOLOGUE AFUA_4G04250)-RELATED"/>
    <property type="match status" value="1"/>
</dbReference>
<dbReference type="PANTHER" id="PTHR43791">
    <property type="entry name" value="PERMEASE-RELATED"/>
    <property type="match status" value="1"/>
</dbReference>
<sequence length="474" mass="52318">MKDSSSEKVDIERYVDSPSTDAASHNKAEERRLVRKIDLKILPASIIIYLLCFLDRSNIGNARLLNDMTGHSLMKTLGLTNYQYLIALQTFLIAYTVFEIPSNYFLKIFRPSRWIALLMFLWGSMTMALGGVQNYAGLTVVRFLLGAAEAGLFPGLVYLFTFWYRPEERSLRIALVWASATLAGAFGGAIAYGVGHMNMVRGIEGWRWLFILEVNCAGIPSVASSLLVLLFFPDFPETAAWLSEEERALVVGRLNGLASTQSSRFTWAEAKATLKDWRLYGHYIGYLCTAIPLSSLSLFLPTIVSGLGYSGLEAQLFTVPPYACAYVVTLVCAWVADQHNIRSLISTCCMFVASISFLVEALLPATAFKARYGVLCLATASSFACVAPSLGWLSSNLHTTGAAGLALGLALSFAGPGQIIGVWIYKSNESPRYFTGHMVNFAILLLGMCIFIGLRTLYAWRNRRLPEGSRLWVL</sequence>
<feature type="transmembrane region" description="Helical" evidence="7">
    <location>
        <begin position="316"/>
        <end position="336"/>
    </location>
</feature>
<feature type="transmembrane region" description="Helical" evidence="7">
    <location>
        <begin position="372"/>
        <end position="393"/>
    </location>
</feature>
<evidence type="ECO:0000256" key="4">
    <source>
        <dbReference type="ARBA" id="ARBA00022989"/>
    </source>
</evidence>
<proteinExistence type="predicted"/>
<feature type="transmembrane region" description="Helical" evidence="7">
    <location>
        <begin position="114"/>
        <end position="133"/>
    </location>
</feature>
<dbReference type="Gene3D" id="1.20.1250.20">
    <property type="entry name" value="MFS general substrate transporter like domains"/>
    <property type="match status" value="2"/>
</dbReference>
<evidence type="ECO:0000256" key="2">
    <source>
        <dbReference type="ARBA" id="ARBA00022448"/>
    </source>
</evidence>
<keyword evidence="5 7" id="KW-0472">Membrane</keyword>
<gene>
    <name evidence="9" type="ORF">RDB_LOCUS10944</name>
</gene>
<dbReference type="InterPro" id="IPR020846">
    <property type="entry name" value="MFS_dom"/>
</dbReference>
<dbReference type="Pfam" id="PF07690">
    <property type="entry name" value="MFS_1"/>
    <property type="match status" value="1"/>
</dbReference>
<feature type="transmembrane region" description="Helical" evidence="7">
    <location>
        <begin position="173"/>
        <end position="194"/>
    </location>
</feature>
<keyword evidence="4 7" id="KW-1133">Transmembrane helix</keyword>
<dbReference type="SUPFAM" id="SSF103473">
    <property type="entry name" value="MFS general substrate transporter"/>
    <property type="match status" value="1"/>
</dbReference>
<accession>A0A8H2ZXZ3</accession>
<dbReference type="EMBL" id="CAJMWS010000056">
    <property type="protein sequence ID" value="CAE6351377.1"/>
    <property type="molecule type" value="Genomic_DNA"/>
</dbReference>
<name>A0A8H2ZXZ3_9AGAM</name>
<feature type="domain" description="Major facilitator superfamily (MFS) profile" evidence="8">
    <location>
        <begin position="41"/>
        <end position="465"/>
    </location>
</feature>
<feature type="transmembrane region" description="Helical" evidence="7">
    <location>
        <begin position="405"/>
        <end position="425"/>
    </location>
</feature>
<evidence type="ECO:0000256" key="1">
    <source>
        <dbReference type="ARBA" id="ARBA00004141"/>
    </source>
</evidence>
<feature type="transmembrane region" description="Helical" evidence="7">
    <location>
        <begin position="343"/>
        <end position="366"/>
    </location>
</feature>
<evidence type="ECO:0000256" key="7">
    <source>
        <dbReference type="SAM" id="Phobius"/>
    </source>
</evidence>
<dbReference type="FunFam" id="1.20.1250.20:FF:000013">
    <property type="entry name" value="MFS general substrate transporter"/>
    <property type="match status" value="1"/>
</dbReference>
<dbReference type="InterPro" id="IPR011701">
    <property type="entry name" value="MFS"/>
</dbReference>
<evidence type="ECO:0000313" key="10">
    <source>
        <dbReference type="Proteomes" id="UP000663846"/>
    </source>
</evidence>
<dbReference type="FunFam" id="1.20.1250.20:FF:000057">
    <property type="entry name" value="MFS general substrate transporter"/>
    <property type="match status" value="1"/>
</dbReference>
<dbReference type="GO" id="GO:0022857">
    <property type="term" value="F:transmembrane transporter activity"/>
    <property type="evidence" value="ECO:0007669"/>
    <property type="project" value="InterPro"/>
</dbReference>
<feature type="transmembrane region" description="Helical" evidence="7">
    <location>
        <begin position="283"/>
        <end position="304"/>
    </location>
</feature>